<dbReference type="OrthoDB" id="9794229at2"/>
<dbReference type="RefSeq" id="WP_009805427.1">
    <property type="nucleotide sequence ID" value="NZ_CH724131.1"/>
</dbReference>
<dbReference type="EMBL" id="AAMO01000001">
    <property type="protein sequence ID" value="EAQ04810.1"/>
    <property type="molecule type" value="Genomic_DNA"/>
</dbReference>
<sequence length="420" mass="44945">MFEVKRRKVLAGLGATALTAPFVSRMALAQGGDPINIGVVTALSGAQEFIGSFVVNGCKIAVDQINSKGGVLGRPLALETRDSRVSPADATTASRELIGNGTNLQIGTISSSVALAMGPLMAQEGGIMITCGAGSEKINHENYSPNVFRPGDGPFMRMRAQAQLMARLNPDVTSWTGFVPDHEYGRTTWAVFVDGLLEFYPEIAGKEPEILDPIIVPYGAGDYRSFITQAARSKATGIFNSTYGGDSVTLFQQAQPFKLFEERVLMDSANEFIVAGALGTKTPKHWTGIHWYHETNAGNPVSDALFDDYVKLTGDDTPMGWVAEAHAGILAYAAAIEKAGSTETDAVIAAMKGLEWETATGKRVMRAEDNQAIKDVELIYIEPDAEAKKGYAVTDYKKVDGNTVIEPATPGQAVELRSAN</sequence>
<dbReference type="CDD" id="cd06330">
    <property type="entry name" value="PBP1_As_SBP-like"/>
    <property type="match status" value="1"/>
</dbReference>
<comment type="caution">
    <text evidence="5">The sequence shown here is derived from an EMBL/GenBank/DDBJ whole genome shotgun (WGS) entry which is preliminary data.</text>
</comment>
<dbReference type="HOGENOM" id="CLU_027128_1_0_5"/>
<dbReference type="InterPro" id="IPR028082">
    <property type="entry name" value="Peripla_BP_I"/>
</dbReference>
<dbReference type="InterPro" id="IPR051010">
    <property type="entry name" value="BCAA_transport"/>
</dbReference>
<protein>
    <submittedName>
        <fullName evidence="5">ABC branched chain amino acid transporter, periplasmic ligandbinding protein</fullName>
    </submittedName>
</protein>
<evidence type="ECO:0000256" key="2">
    <source>
        <dbReference type="ARBA" id="ARBA00022729"/>
    </source>
</evidence>
<dbReference type="PANTHER" id="PTHR30483:SF6">
    <property type="entry name" value="PERIPLASMIC BINDING PROTEIN OF ABC TRANSPORTER FOR NATURAL AMINO ACIDS"/>
    <property type="match status" value="1"/>
</dbReference>
<keyword evidence="3" id="KW-0813">Transport</keyword>
<dbReference type="SUPFAM" id="SSF53822">
    <property type="entry name" value="Periplasmic binding protein-like I"/>
    <property type="match status" value="1"/>
</dbReference>
<proteinExistence type="inferred from homology"/>
<organism evidence="5 6">
    <name type="scientific">Pseudooceanicola batsensis (strain ATCC BAA-863 / DSM 15984 / KCTC 12145 / HTCC2597)</name>
    <name type="common">Oceanicola batsensis</name>
    <dbReference type="NCBI Taxonomy" id="252305"/>
    <lineage>
        <taxon>Bacteria</taxon>
        <taxon>Pseudomonadati</taxon>
        <taxon>Pseudomonadota</taxon>
        <taxon>Alphaproteobacteria</taxon>
        <taxon>Rhodobacterales</taxon>
        <taxon>Paracoccaceae</taxon>
        <taxon>Pseudooceanicola</taxon>
    </lineage>
</organism>
<keyword evidence="3" id="KW-0029">Amino-acid transport</keyword>
<evidence type="ECO:0000313" key="5">
    <source>
        <dbReference type="EMBL" id="EAQ04810.1"/>
    </source>
</evidence>
<gene>
    <name evidence="5" type="ORF">OB2597_05990</name>
</gene>
<evidence type="ECO:0000256" key="1">
    <source>
        <dbReference type="ARBA" id="ARBA00010062"/>
    </source>
</evidence>
<dbReference type="Pfam" id="PF13458">
    <property type="entry name" value="Peripla_BP_6"/>
    <property type="match status" value="1"/>
</dbReference>
<name>A3TT33_PSEBH</name>
<dbReference type="GO" id="GO:0006865">
    <property type="term" value="P:amino acid transport"/>
    <property type="evidence" value="ECO:0007669"/>
    <property type="project" value="UniProtKB-KW"/>
</dbReference>
<accession>A3TT33</accession>
<dbReference type="eggNOG" id="COG0683">
    <property type="taxonomic scope" value="Bacteria"/>
</dbReference>
<dbReference type="Gene3D" id="3.40.50.2300">
    <property type="match status" value="2"/>
</dbReference>
<dbReference type="STRING" id="252305.OB2597_05990"/>
<evidence type="ECO:0000259" key="4">
    <source>
        <dbReference type="Pfam" id="PF13458"/>
    </source>
</evidence>
<keyword evidence="6" id="KW-1185">Reference proteome</keyword>
<dbReference type="Proteomes" id="UP000004318">
    <property type="component" value="Unassembled WGS sequence"/>
</dbReference>
<reference evidence="5 6" key="1">
    <citation type="journal article" date="2010" name="J. Bacteriol.">
        <title>Genome sequences of Oceanicola granulosus HTCC2516(T) and Oceanicola batsensis HTCC2597(TDelta).</title>
        <authorList>
            <person name="Thrash J.C."/>
            <person name="Cho J.C."/>
            <person name="Vergin K.L."/>
            <person name="Giovannoni S.J."/>
        </authorList>
    </citation>
    <scope>NUCLEOTIDE SEQUENCE [LARGE SCALE GENOMIC DNA]</scope>
    <source>
        <strain evidence="6">ATCC BAA-863 / DSM 15984 / KCTC 12145 / HTCC2597</strain>
    </source>
</reference>
<keyword evidence="2" id="KW-0732">Signal</keyword>
<evidence type="ECO:0000256" key="3">
    <source>
        <dbReference type="ARBA" id="ARBA00022970"/>
    </source>
</evidence>
<dbReference type="PANTHER" id="PTHR30483">
    <property type="entry name" value="LEUCINE-SPECIFIC-BINDING PROTEIN"/>
    <property type="match status" value="1"/>
</dbReference>
<dbReference type="InterPro" id="IPR028081">
    <property type="entry name" value="Leu-bd"/>
</dbReference>
<feature type="domain" description="Leucine-binding protein" evidence="4">
    <location>
        <begin position="34"/>
        <end position="382"/>
    </location>
</feature>
<dbReference type="AlphaFoldDB" id="A3TT33"/>
<evidence type="ECO:0000313" key="6">
    <source>
        <dbReference type="Proteomes" id="UP000004318"/>
    </source>
</evidence>
<comment type="similarity">
    <text evidence="1">Belongs to the leucine-binding protein family.</text>
</comment>